<name>A0A919T642_9ACTN</name>
<reference evidence="1 2" key="1">
    <citation type="submission" date="2021-03" db="EMBL/GenBank/DDBJ databases">
        <title>Whole genome shotgun sequence of Actinoplanes toevensis NBRC 105298.</title>
        <authorList>
            <person name="Komaki H."/>
            <person name="Tamura T."/>
        </authorList>
    </citation>
    <scope>NUCLEOTIDE SEQUENCE [LARGE SCALE GENOMIC DNA]</scope>
    <source>
        <strain evidence="1 2">NBRC 105298</strain>
    </source>
</reference>
<dbReference type="PANTHER" id="PTHR19959:SF119">
    <property type="entry name" value="FUNGAL LIPASE-LIKE DOMAIN-CONTAINING PROTEIN"/>
    <property type="match status" value="1"/>
</dbReference>
<accession>A0A919T642</accession>
<evidence type="ECO:0000313" key="1">
    <source>
        <dbReference type="EMBL" id="GIM88696.1"/>
    </source>
</evidence>
<proteinExistence type="predicted"/>
<dbReference type="SUPFAM" id="SSF52540">
    <property type="entry name" value="P-loop containing nucleoside triphosphate hydrolases"/>
    <property type="match status" value="1"/>
</dbReference>
<evidence type="ECO:0000313" key="2">
    <source>
        <dbReference type="Proteomes" id="UP000677082"/>
    </source>
</evidence>
<dbReference type="SUPFAM" id="SSF48452">
    <property type="entry name" value="TPR-like"/>
    <property type="match status" value="3"/>
</dbReference>
<dbReference type="InterPro" id="IPR019734">
    <property type="entry name" value="TPR_rpt"/>
</dbReference>
<dbReference type="RefSeq" id="WP_213004672.1">
    <property type="nucleotide sequence ID" value="NZ_BOQN01000005.1"/>
</dbReference>
<dbReference type="Gene3D" id="1.25.40.10">
    <property type="entry name" value="Tetratricopeptide repeat domain"/>
    <property type="match status" value="4"/>
</dbReference>
<keyword evidence="2" id="KW-1185">Reference proteome</keyword>
<protein>
    <recommendedName>
        <fullName evidence="3">Tetratricopeptide repeat protein</fullName>
    </recommendedName>
</protein>
<dbReference type="SMART" id="SM00028">
    <property type="entry name" value="TPR"/>
    <property type="match status" value="6"/>
</dbReference>
<dbReference type="InterPro" id="IPR011990">
    <property type="entry name" value="TPR-like_helical_dom_sf"/>
</dbReference>
<dbReference type="Proteomes" id="UP000677082">
    <property type="component" value="Unassembled WGS sequence"/>
</dbReference>
<organism evidence="1 2">
    <name type="scientific">Paractinoplanes toevensis</name>
    <dbReference type="NCBI Taxonomy" id="571911"/>
    <lineage>
        <taxon>Bacteria</taxon>
        <taxon>Bacillati</taxon>
        <taxon>Actinomycetota</taxon>
        <taxon>Actinomycetes</taxon>
        <taxon>Micromonosporales</taxon>
        <taxon>Micromonosporaceae</taxon>
        <taxon>Paractinoplanes</taxon>
    </lineage>
</organism>
<sequence>MSTLLGAIVGALTNLATSGWSWALAAGALVAAGCWVAWEMRLRSRDQREAAAEARARVLSIVDSADSGGGGGAFDLLVATRRVMPTQGRRMEFEQLQDWSDEEALVNVLVLSGPAGVGKTRLALEFGLSLPEPWVAGWLVPGRGAEAVRAIAAGGDPTLVLVDDADTRADLPDLLAAAAEHTGAPWLRILLVVRDGTSLQAMLRPLVPDAARHLARGPVLQVGALGGAGDRERWYAQAVGRFAVRLGVPAPTAKTLAGHVGTDGETTLILLARALLTVLASGPQRDTSGVVRRMSAGEVIGELFAHEEAWWESSASAETWGVLSLGAEVRQRCVLALALRGGTGEQAAALVLRRLPDLADASELQVRNAARWVAHLYPAAGYRIEPDLLGDWFIVDRLLRHPNLAVRLLADLDQTEEQQVLTVLTRAASVFPAALPILARVWRAGGAEVAQLAIRFASIHHTAMLDEHLATFISDIDATSATFAALDRQLDDYSLPRTRLSVARRLVSLWRADTSDEGVEQLGRALNNLGSCLSRLGKHRQARAATAEAVTIWRELAAGNPAYRAFLGDALRSVSNRLRELGEHRQSLTAANEAVLIWQELVNDDPAYRSELARALNSLGKCLANLGDRQRAQLASIDAVTIWRDLLTDDPAYRSELARALNDLGNHSSSLGEYLRAMAATYEAVTIWRHLVADEPADRAELASTLNNLGSRQAELGEHRQALQTTNEAVAVWRELALVNTAHRPDLARTLNNVGSHLAEVGERRQAISATIEAVDLWRAIVPDNPAYRPDFAGALINLGTDLSGLREHRQALTVTNEAVVLWRDLAADNVAHRPLLAQALNALSSRFSELGDHRQAHAASEESIAIWQELNPENPAHRSEFARALHNQAANLCELEDHDSEFAHRQDSLRQYEACLAADTTLYAPQYRQAVAGLQAAYVQHGRHEEAAVLGITPHPPVV</sequence>
<dbReference type="AlphaFoldDB" id="A0A919T642"/>
<dbReference type="Pfam" id="PF13374">
    <property type="entry name" value="TPR_10"/>
    <property type="match status" value="1"/>
</dbReference>
<dbReference type="PANTHER" id="PTHR19959">
    <property type="entry name" value="KINESIN LIGHT CHAIN"/>
    <property type="match status" value="1"/>
</dbReference>
<dbReference type="EMBL" id="BOQN01000005">
    <property type="protein sequence ID" value="GIM88696.1"/>
    <property type="molecule type" value="Genomic_DNA"/>
</dbReference>
<evidence type="ECO:0008006" key="3">
    <source>
        <dbReference type="Google" id="ProtNLM"/>
    </source>
</evidence>
<dbReference type="InterPro" id="IPR027417">
    <property type="entry name" value="P-loop_NTPase"/>
</dbReference>
<gene>
    <name evidence="1" type="ORF">Ato02nite_004890</name>
</gene>
<comment type="caution">
    <text evidence="1">The sequence shown here is derived from an EMBL/GenBank/DDBJ whole genome shotgun (WGS) entry which is preliminary data.</text>
</comment>